<dbReference type="Gene3D" id="3.60.21.10">
    <property type="match status" value="1"/>
</dbReference>
<dbReference type="SUPFAM" id="SSF56300">
    <property type="entry name" value="Metallo-dependent phosphatases"/>
    <property type="match status" value="1"/>
</dbReference>
<dbReference type="OMA" id="ENGRYMD"/>
<dbReference type="OrthoDB" id="550558at2759"/>
<dbReference type="Pfam" id="PF00149">
    <property type="entry name" value="Metallophos"/>
    <property type="match status" value="1"/>
</dbReference>
<protein>
    <recommendedName>
        <fullName evidence="1">Calcineurin-like phosphoesterase domain-containing protein</fullName>
    </recommendedName>
</protein>
<reference evidence="3" key="1">
    <citation type="submission" date="2012-12" db="EMBL/GenBank/DDBJ databases">
        <authorList>
            <person name="Hellsten U."/>
            <person name="Grimwood J."/>
            <person name="Chapman J.A."/>
            <person name="Shapiro H."/>
            <person name="Aerts A."/>
            <person name="Otillar R.P."/>
            <person name="Terry A.Y."/>
            <person name="Boore J.L."/>
            <person name="Simakov O."/>
            <person name="Marletaz F."/>
            <person name="Cho S.-J."/>
            <person name="Edsinger-Gonzales E."/>
            <person name="Havlak P."/>
            <person name="Kuo D.-H."/>
            <person name="Larsson T."/>
            <person name="Lv J."/>
            <person name="Arendt D."/>
            <person name="Savage R."/>
            <person name="Osoegawa K."/>
            <person name="de Jong P."/>
            <person name="Lindberg D.R."/>
            <person name="Seaver E.C."/>
            <person name="Weisblat D.A."/>
            <person name="Putnam N.H."/>
            <person name="Grigoriev I.V."/>
            <person name="Rokhsar D.S."/>
        </authorList>
    </citation>
    <scope>NUCLEOTIDE SEQUENCE</scope>
    <source>
        <strain evidence="3">I ESC-2004</strain>
    </source>
</reference>
<dbReference type="EnsemblMetazoa" id="CapteT219491">
    <property type="protein sequence ID" value="CapteP219491"/>
    <property type="gene ID" value="CapteG219491"/>
</dbReference>
<dbReference type="InterPro" id="IPR004843">
    <property type="entry name" value="Calcineurin-like_PHP"/>
</dbReference>
<keyword evidence="3" id="KW-1185">Reference proteome</keyword>
<dbReference type="AlphaFoldDB" id="X2APN0"/>
<name>X2APN0_CAPTE</name>
<proteinExistence type="predicted"/>
<dbReference type="GO" id="GO:0016787">
    <property type="term" value="F:hydrolase activity"/>
    <property type="evidence" value="ECO:0007669"/>
    <property type="project" value="InterPro"/>
</dbReference>
<reference evidence="3" key="2">
    <citation type="journal article" date="2013" name="Nature">
        <title>Insights into bilaterian evolution from three spiralian genomes.</title>
        <authorList>
            <person name="Simakov O."/>
            <person name="Marletaz F."/>
            <person name="Cho S.J."/>
            <person name="Edsinger-Gonzales E."/>
            <person name="Havlak P."/>
            <person name="Hellsten U."/>
            <person name="Kuo D.H."/>
            <person name="Larsson T."/>
            <person name="Lv J."/>
            <person name="Arendt D."/>
            <person name="Savage R."/>
            <person name="Osoegawa K."/>
            <person name="de Jong P."/>
            <person name="Grimwood J."/>
            <person name="Chapman J.A."/>
            <person name="Shapiro H."/>
            <person name="Aerts A."/>
            <person name="Otillar R.P."/>
            <person name="Terry A.Y."/>
            <person name="Boore J.L."/>
            <person name="Grigoriev I.V."/>
            <person name="Lindberg D.R."/>
            <person name="Seaver E.C."/>
            <person name="Weisblat D.A."/>
            <person name="Putnam N.H."/>
            <person name="Rokhsar D.S."/>
        </authorList>
    </citation>
    <scope>NUCLEOTIDE SEQUENCE</scope>
    <source>
        <strain evidence="3">I ESC-2004</strain>
    </source>
</reference>
<feature type="domain" description="Calcineurin-like phosphoesterase" evidence="1">
    <location>
        <begin position="11"/>
        <end position="105"/>
    </location>
</feature>
<accession>X2APN0</accession>
<organism evidence="2 3">
    <name type="scientific">Capitella teleta</name>
    <name type="common">Polychaete worm</name>
    <dbReference type="NCBI Taxonomy" id="283909"/>
    <lineage>
        <taxon>Eukaryota</taxon>
        <taxon>Metazoa</taxon>
        <taxon>Spiralia</taxon>
        <taxon>Lophotrochozoa</taxon>
        <taxon>Annelida</taxon>
        <taxon>Polychaeta</taxon>
        <taxon>Sedentaria</taxon>
        <taxon>Scolecida</taxon>
        <taxon>Capitellidae</taxon>
        <taxon>Capitella</taxon>
    </lineage>
</organism>
<dbReference type="HOGENOM" id="CLU_046051_1_0_1"/>
<dbReference type="EMBL" id="AMQN01000123">
    <property type="status" value="NOT_ANNOTATED_CDS"/>
    <property type="molecule type" value="Genomic_DNA"/>
</dbReference>
<evidence type="ECO:0000313" key="2">
    <source>
        <dbReference type="EnsemblMetazoa" id="CapteP219491"/>
    </source>
</evidence>
<evidence type="ECO:0000259" key="1">
    <source>
        <dbReference type="Pfam" id="PF00149"/>
    </source>
</evidence>
<dbReference type="InterPro" id="IPR052963">
    <property type="entry name" value="Pantetheine_PDE"/>
</dbReference>
<reference evidence="2" key="3">
    <citation type="submission" date="2015-06" db="UniProtKB">
        <authorList>
            <consortium name="EnsemblMetazoa"/>
        </authorList>
    </citation>
    <scope>IDENTIFICATION</scope>
</reference>
<dbReference type="InterPro" id="IPR029052">
    <property type="entry name" value="Metallo-depent_PP-like"/>
</dbReference>
<evidence type="ECO:0000313" key="3">
    <source>
        <dbReference type="Proteomes" id="UP000014760"/>
    </source>
</evidence>
<dbReference type="Proteomes" id="UP000014760">
    <property type="component" value="Unassembled WGS sequence"/>
</dbReference>
<sequence length="317" mass="36255">MPFSPPIHADRILAISDIHVNREHNRTLVESWSPLRYSDDVLILAGDISDDLCLLKDTLTCLSEKFRAVFFVPGNHDVWIRSDEEGMDSLEKFCNVLSVCDRVGVHYTPHKIVSGSKSAWIVPLFSWYSEPEEDPTNTLFIAPANAAPKETSTEAKPASTEYQIWMDSHLCKWDTLPAGCTPSQYFTQNNQSAVTYDAPVISFSHFLPRKDLIRASTEEMNETLDERRRRGLGPLPERQGGAKGFNFTRFAGCSRIEKQIRELGSTLHVHGHQHRNRDRTVNGVRYVSHCMGTKYEQTEGWVWGLEKWHYGPRHIWP</sequence>
<dbReference type="PANTHER" id="PTHR36492:SF2">
    <property type="entry name" value="[ACYL-CARRIER-PROTEIN] PHOSPHODIESTERASE PPTH"/>
    <property type="match status" value="1"/>
</dbReference>
<dbReference type="PANTHER" id="PTHR36492">
    <property type="match status" value="1"/>
</dbReference>